<evidence type="ECO:0000313" key="2">
    <source>
        <dbReference type="EMBL" id="GBP71543.1"/>
    </source>
</evidence>
<dbReference type="EMBL" id="BGZK01001112">
    <property type="protein sequence ID" value="GBP71543.1"/>
    <property type="molecule type" value="Genomic_DNA"/>
</dbReference>
<evidence type="ECO:0000313" key="3">
    <source>
        <dbReference type="Proteomes" id="UP000299102"/>
    </source>
</evidence>
<keyword evidence="3" id="KW-1185">Reference proteome</keyword>
<gene>
    <name evidence="2" type="ORF">EVAR_50603_1</name>
</gene>
<feature type="region of interest" description="Disordered" evidence="1">
    <location>
        <begin position="93"/>
        <end position="117"/>
    </location>
</feature>
<sequence length="117" mass="12381">MVSTWVSASYYYLQGVGARRETHDDAGAPARGTMLSGAGAAADRGPRGLLLVRPEKRNAFADGNASRLQLRQTVGSPRWPRAGRAVPITVVSDAMTTPGPDSLTCPLRHGASGFRMT</sequence>
<organism evidence="2 3">
    <name type="scientific">Eumeta variegata</name>
    <name type="common">Bagworm moth</name>
    <name type="synonym">Eumeta japonica</name>
    <dbReference type="NCBI Taxonomy" id="151549"/>
    <lineage>
        <taxon>Eukaryota</taxon>
        <taxon>Metazoa</taxon>
        <taxon>Ecdysozoa</taxon>
        <taxon>Arthropoda</taxon>
        <taxon>Hexapoda</taxon>
        <taxon>Insecta</taxon>
        <taxon>Pterygota</taxon>
        <taxon>Neoptera</taxon>
        <taxon>Endopterygota</taxon>
        <taxon>Lepidoptera</taxon>
        <taxon>Glossata</taxon>
        <taxon>Ditrysia</taxon>
        <taxon>Tineoidea</taxon>
        <taxon>Psychidae</taxon>
        <taxon>Oiketicinae</taxon>
        <taxon>Eumeta</taxon>
    </lineage>
</organism>
<accession>A0A4C1Y8A2</accession>
<name>A0A4C1Y8A2_EUMVA</name>
<evidence type="ECO:0000256" key="1">
    <source>
        <dbReference type="SAM" id="MobiDB-lite"/>
    </source>
</evidence>
<dbReference type="Proteomes" id="UP000299102">
    <property type="component" value="Unassembled WGS sequence"/>
</dbReference>
<dbReference type="AlphaFoldDB" id="A0A4C1Y8A2"/>
<reference evidence="2 3" key="1">
    <citation type="journal article" date="2019" name="Commun. Biol.">
        <title>The bagworm genome reveals a unique fibroin gene that provides high tensile strength.</title>
        <authorList>
            <person name="Kono N."/>
            <person name="Nakamura H."/>
            <person name="Ohtoshi R."/>
            <person name="Tomita M."/>
            <person name="Numata K."/>
            <person name="Arakawa K."/>
        </authorList>
    </citation>
    <scope>NUCLEOTIDE SEQUENCE [LARGE SCALE GENOMIC DNA]</scope>
</reference>
<protein>
    <submittedName>
        <fullName evidence="2">Uncharacterized protein</fullName>
    </submittedName>
</protein>
<comment type="caution">
    <text evidence="2">The sequence shown here is derived from an EMBL/GenBank/DDBJ whole genome shotgun (WGS) entry which is preliminary data.</text>
</comment>
<proteinExistence type="predicted"/>
<feature type="region of interest" description="Disordered" evidence="1">
    <location>
        <begin position="22"/>
        <end position="43"/>
    </location>
</feature>